<gene>
    <name evidence="2" type="ORF">THIOM_002950</name>
</gene>
<reference evidence="2 3" key="1">
    <citation type="submission" date="2016-05" db="EMBL/GenBank/DDBJ databases">
        <title>Single-cell genome of chain-forming Candidatus Thiomargarita nelsonii and comparison to other large sulfur-oxidizing bacteria.</title>
        <authorList>
            <person name="Winkel M."/>
            <person name="Salman V."/>
            <person name="Woyke T."/>
            <person name="Schulz-Vogt H."/>
            <person name="Richter M."/>
            <person name="Flood B."/>
            <person name="Bailey J."/>
            <person name="Amann R."/>
            <person name="Mussmann M."/>
        </authorList>
    </citation>
    <scope>NUCLEOTIDE SEQUENCE [LARGE SCALE GENOMIC DNA]</scope>
    <source>
        <strain evidence="2 3">THI036</strain>
    </source>
</reference>
<evidence type="ECO:0000313" key="3">
    <source>
        <dbReference type="Proteomes" id="UP000076962"/>
    </source>
</evidence>
<accession>A0A176S054</accession>
<sequence>MAINNNKTIKSSSIPPIQEIKAKLESVTSVNPPAKPSIPSTILMALIAIITAKIVRGHPKKRPNSRSPEVQPIVPKL</sequence>
<name>A0A176S054_9GAMM</name>
<dbReference type="Proteomes" id="UP000076962">
    <property type="component" value="Unassembled WGS sequence"/>
</dbReference>
<dbReference type="EMBL" id="LUTY01001741">
    <property type="protein sequence ID" value="OAD21288.1"/>
    <property type="molecule type" value="Genomic_DNA"/>
</dbReference>
<evidence type="ECO:0000313" key="2">
    <source>
        <dbReference type="EMBL" id="OAD21288.1"/>
    </source>
</evidence>
<proteinExistence type="predicted"/>
<evidence type="ECO:0000256" key="1">
    <source>
        <dbReference type="SAM" id="MobiDB-lite"/>
    </source>
</evidence>
<protein>
    <submittedName>
        <fullName evidence="2">Uncharacterized protein</fullName>
    </submittedName>
</protein>
<feature type="region of interest" description="Disordered" evidence="1">
    <location>
        <begin position="57"/>
        <end position="77"/>
    </location>
</feature>
<keyword evidence="3" id="KW-1185">Reference proteome</keyword>
<dbReference type="AlphaFoldDB" id="A0A176S054"/>
<comment type="caution">
    <text evidence="2">The sequence shown here is derived from an EMBL/GenBank/DDBJ whole genome shotgun (WGS) entry which is preliminary data.</text>
</comment>
<organism evidence="2 3">
    <name type="scientific">Candidatus Thiomargarita nelsonii</name>
    <dbReference type="NCBI Taxonomy" id="1003181"/>
    <lineage>
        <taxon>Bacteria</taxon>
        <taxon>Pseudomonadati</taxon>
        <taxon>Pseudomonadota</taxon>
        <taxon>Gammaproteobacteria</taxon>
        <taxon>Thiotrichales</taxon>
        <taxon>Thiotrichaceae</taxon>
        <taxon>Thiomargarita</taxon>
    </lineage>
</organism>